<keyword evidence="3" id="KW-0808">Transferase</keyword>
<evidence type="ECO:0000259" key="7">
    <source>
        <dbReference type="Pfam" id="PF20266"/>
    </source>
</evidence>
<reference evidence="8" key="1">
    <citation type="journal article" date="2019" name="bioRxiv">
        <title>The Genome of the Zebra Mussel, Dreissena polymorpha: A Resource for Invasive Species Research.</title>
        <authorList>
            <person name="McCartney M.A."/>
            <person name="Auch B."/>
            <person name="Kono T."/>
            <person name="Mallez S."/>
            <person name="Zhang Y."/>
            <person name="Obille A."/>
            <person name="Becker A."/>
            <person name="Abrahante J.E."/>
            <person name="Garbe J."/>
            <person name="Badalamenti J.P."/>
            <person name="Herman A."/>
            <person name="Mangelson H."/>
            <person name="Liachko I."/>
            <person name="Sullivan S."/>
            <person name="Sone E.D."/>
            <person name="Koren S."/>
            <person name="Silverstein K.A.T."/>
            <person name="Beckman K.B."/>
            <person name="Gohl D.M."/>
        </authorList>
    </citation>
    <scope>NUCLEOTIDE SEQUENCE</scope>
    <source>
        <strain evidence="8">Duluth1</strain>
        <tissue evidence="8">Whole animal</tissue>
    </source>
</reference>
<dbReference type="InterPro" id="IPR046906">
    <property type="entry name" value="Mab-21_HhH/H2TH-like"/>
</dbReference>
<dbReference type="Proteomes" id="UP000828390">
    <property type="component" value="Unassembled WGS sequence"/>
</dbReference>
<evidence type="ECO:0000256" key="6">
    <source>
        <dbReference type="ARBA" id="ARBA00022842"/>
    </source>
</evidence>
<evidence type="ECO:0000313" key="9">
    <source>
        <dbReference type="Proteomes" id="UP000828390"/>
    </source>
</evidence>
<dbReference type="GO" id="GO:0016779">
    <property type="term" value="F:nucleotidyltransferase activity"/>
    <property type="evidence" value="ECO:0007669"/>
    <property type="project" value="UniProtKB-KW"/>
</dbReference>
<accession>A0A9D4E5A7</accession>
<dbReference type="AlphaFoldDB" id="A0A9D4E5A7"/>
<reference evidence="8" key="2">
    <citation type="submission" date="2020-11" db="EMBL/GenBank/DDBJ databases">
        <authorList>
            <person name="McCartney M.A."/>
            <person name="Auch B."/>
            <person name="Kono T."/>
            <person name="Mallez S."/>
            <person name="Becker A."/>
            <person name="Gohl D.M."/>
            <person name="Silverstein K.A.T."/>
            <person name="Koren S."/>
            <person name="Bechman K.B."/>
            <person name="Herman A."/>
            <person name="Abrahante J.E."/>
            <person name="Garbe J."/>
        </authorList>
    </citation>
    <scope>NUCLEOTIDE SEQUENCE</scope>
    <source>
        <strain evidence="8">Duluth1</strain>
        <tissue evidence="8">Whole animal</tissue>
    </source>
</reference>
<dbReference type="SMART" id="SM01265">
    <property type="entry name" value="Mab-21"/>
    <property type="match status" value="1"/>
</dbReference>
<comment type="similarity">
    <text evidence="2">Belongs to the mab-21 family.</text>
</comment>
<evidence type="ECO:0000256" key="2">
    <source>
        <dbReference type="ARBA" id="ARBA00008307"/>
    </source>
</evidence>
<protein>
    <recommendedName>
        <fullName evidence="7">Mab-21-like HhH/H2TH-like domain-containing protein</fullName>
    </recommendedName>
</protein>
<dbReference type="Pfam" id="PF20266">
    <property type="entry name" value="Mab-21_C"/>
    <property type="match status" value="1"/>
</dbReference>
<comment type="caution">
    <text evidence="8">The sequence shown here is derived from an EMBL/GenBank/DDBJ whole genome shotgun (WGS) entry which is preliminary data.</text>
</comment>
<evidence type="ECO:0000313" key="8">
    <source>
        <dbReference type="EMBL" id="KAH3772022.1"/>
    </source>
</evidence>
<keyword evidence="4" id="KW-0548">Nucleotidyltransferase</keyword>
<dbReference type="InterPro" id="IPR024810">
    <property type="entry name" value="MAB21L/cGLR"/>
</dbReference>
<evidence type="ECO:0000256" key="1">
    <source>
        <dbReference type="ARBA" id="ARBA00001946"/>
    </source>
</evidence>
<comment type="cofactor">
    <cofactor evidence="1">
        <name>Mg(2+)</name>
        <dbReference type="ChEBI" id="CHEBI:18420"/>
    </cofactor>
</comment>
<keyword evidence="6" id="KW-0460">Magnesium</keyword>
<dbReference type="EMBL" id="JAIWYP010000009">
    <property type="protein sequence ID" value="KAH3772022.1"/>
    <property type="molecule type" value="Genomic_DNA"/>
</dbReference>
<dbReference type="Gene3D" id="1.10.1410.40">
    <property type="match status" value="1"/>
</dbReference>
<keyword evidence="9" id="KW-1185">Reference proteome</keyword>
<gene>
    <name evidence="8" type="ORF">DPMN_173353</name>
</gene>
<organism evidence="8 9">
    <name type="scientific">Dreissena polymorpha</name>
    <name type="common">Zebra mussel</name>
    <name type="synonym">Mytilus polymorpha</name>
    <dbReference type="NCBI Taxonomy" id="45954"/>
    <lineage>
        <taxon>Eukaryota</taxon>
        <taxon>Metazoa</taxon>
        <taxon>Spiralia</taxon>
        <taxon>Lophotrochozoa</taxon>
        <taxon>Mollusca</taxon>
        <taxon>Bivalvia</taxon>
        <taxon>Autobranchia</taxon>
        <taxon>Heteroconchia</taxon>
        <taxon>Euheterodonta</taxon>
        <taxon>Imparidentia</taxon>
        <taxon>Neoheterodontei</taxon>
        <taxon>Myida</taxon>
        <taxon>Dreissenoidea</taxon>
        <taxon>Dreissenidae</taxon>
        <taxon>Dreissena</taxon>
    </lineage>
</organism>
<dbReference type="PANTHER" id="PTHR10656">
    <property type="entry name" value="CELL FATE DETERMINING PROTEIN MAB21-RELATED"/>
    <property type="match status" value="1"/>
</dbReference>
<evidence type="ECO:0000256" key="5">
    <source>
        <dbReference type="ARBA" id="ARBA00022723"/>
    </source>
</evidence>
<name>A0A9D4E5A7_DREPO</name>
<keyword evidence="5" id="KW-0479">Metal-binding</keyword>
<evidence type="ECO:0000256" key="3">
    <source>
        <dbReference type="ARBA" id="ARBA00022679"/>
    </source>
</evidence>
<dbReference type="PANTHER" id="PTHR10656:SF42">
    <property type="entry name" value="CYCLIC GMP-AMP SYNTHASE-LIKE PROTEIN-RELATED"/>
    <property type="match status" value="1"/>
</dbReference>
<dbReference type="GO" id="GO:0046872">
    <property type="term" value="F:metal ion binding"/>
    <property type="evidence" value="ECO:0007669"/>
    <property type="project" value="UniProtKB-KW"/>
</dbReference>
<dbReference type="OrthoDB" id="5988859at2759"/>
<evidence type="ECO:0000256" key="4">
    <source>
        <dbReference type="ARBA" id="ARBA00022695"/>
    </source>
</evidence>
<proteinExistence type="inferred from homology"/>
<sequence length="435" mass="49417">MAKHGTSNVEEMDNINPDLSKLLSTILEDEGITEKIVMARRIAFLMMETGLTTISKLNNQSIEHFCFGSQSEGATMLRLMSDVDILRRIPCINIMRGDSKTWKKGMLNCLMLCIKDYPQHFNLQVYRSDKPKPVKSQTTFCNGMLLSDGIDSVLLSSEFFRKHFEMLLQSFSEDKSTYIAGPSASFSDDIDIVQALCTSGDIPELQMWLNRPRQGNWPPLKLFEEAKHCVWFLVPVGNTSSNIRCTEWRLSPNLIERKLMFSLTITQLKCYILLKELKRAITRQQGGEGGELTSFHCKTVLFYTLERTQDPPHQESNLAMLLKLCLQTLQTFLKDGVCPHYIIDRVNLFDGKLNSTQRHAILNKVTVLIDYNLRGFVKSKLDDATPLSSDQRHAIHVLNKATVLIDECSHGFPKLGNATRLSSDQRFIAHVCICS</sequence>
<feature type="domain" description="Mab-21-like HhH/H2TH-like" evidence="7">
    <location>
        <begin position="269"/>
        <end position="365"/>
    </location>
</feature>